<gene>
    <name evidence="3" type="ORF">dnm_030100</name>
</gene>
<dbReference type="SMART" id="SM00471">
    <property type="entry name" value="HDc"/>
    <property type="match status" value="1"/>
</dbReference>
<dbReference type="Pfam" id="PF13487">
    <property type="entry name" value="HD_5"/>
    <property type="match status" value="1"/>
</dbReference>
<evidence type="ECO:0000259" key="2">
    <source>
        <dbReference type="PROSITE" id="PS51832"/>
    </source>
</evidence>
<dbReference type="EMBL" id="CP061800">
    <property type="protein sequence ID" value="QTA86983.1"/>
    <property type="molecule type" value="Genomic_DNA"/>
</dbReference>
<keyword evidence="4" id="KW-1185">Reference proteome</keyword>
<dbReference type="InterPro" id="IPR006675">
    <property type="entry name" value="HDIG_dom"/>
</dbReference>
<feature type="domain" description="HD-GYP" evidence="2">
    <location>
        <begin position="4"/>
        <end position="199"/>
    </location>
</feature>
<organism evidence="3 4">
    <name type="scientific">Desulfonema magnum</name>
    <dbReference type="NCBI Taxonomy" id="45655"/>
    <lineage>
        <taxon>Bacteria</taxon>
        <taxon>Pseudomonadati</taxon>
        <taxon>Thermodesulfobacteriota</taxon>
        <taxon>Desulfobacteria</taxon>
        <taxon>Desulfobacterales</taxon>
        <taxon>Desulfococcaceae</taxon>
        <taxon>Desulfonema</taxon>
    </lineage>
</organism>
<dbReference type="PROSITE" id="PS51832">
    <property type="entry name" value="HD_GYP"/>
    <property type="match status" value="1"/>
</dbReference>
<dbReference type="SUPFAM" id="SSF109604">
    <property type="entry name" value="HD-domain/PDEase-like"/>
    <property type="match status" value="1"/>
</dbReference>
<evidence type="ECO:0000259" key="1">
    <source>
        <dbReference type="PROSITE" id="PS51831"/>
    </source>
</evidence>
<name>A0A975GNL7_9BACT</name>
<dbReference type="PANTHER" id="PTHR43155:SF2">
    <property type="entry name" value="CYCLIC DI-GMP PHOSPHODIESTERASE PA4108"/>
    <property type="match status" value="1"/>
</dbReference>
<sequence>MLPLTVSLHELIDVVITTLDARDPYTLEHSFRVAEYSERISEDMGLDADMHQRVHIAAHLHDIGKIGVSDAVLNKPGKLTNAEMKEIQSHSRIGYNILSRIPMLREISEIVLHHHERFDGKGYPRGLMGDKIPLESRIIAVADAFDAMTSDRPYRKGMPSDDAVREINRHKETQFCPLIVNSFNRVAPQFFLYKSSDPSPNDAHFAFFGHEDLMLSKMVCNGKNLDLSVSVGQTNAEMNRHKRQSL</sequence>
<evidence type="ECO:0000313" key="3">
    <source>
        <dbReference type="EMBL" id="QTA86983.1"/>
    </source>
</evidence>
<reference evidence="3" key="1">
    <citation type="journal article" date="2021" name="Microb. Physiol.">
        <title>Proteogenomic Insights into the Physiology of Marine, Sulfate-Reducing, Filamentous Desulfonema limicola and Desulfonema magnum.</title>
        <authorList>
            <person name="Schnaars V."/>
            <person name="Wohlbrand L."/>
            <person name="Scheve S."/>
            <person name="Hinrichs C."/>
            <person name="Reinhardt R."/>
            <person name="Rabus R."/>
        </authorList>
    </citation>
    <scope>NUCLEOTIDE SEQUENCE</scope>
    <source>
        <strain evidence="3">4be13</strain>
    </source>
</reference>
<dbReference type="InterPro" id="IPR003607">
    <property type="entry name" value="HD/PDEase_dom"/>
</dbReference>
<protein>
    <submittedName>
        <fullName evidence="3">HDIG domain-containing protein</fullName>
    </submittedName>
</protein>
<proteinExistence type="predicted"/>
<dbReference type="NCBIfam" id="TIGR00277">
    <property type="entry name" value="HDIG"/>
    <property type="match status" value="1"/>
</dbReference>
<accession>A0A975GNL7</accession>
<dbReference type="AlphaFoldDB" id="A0A975GNL7"/>
<dbReference type="InterPro" id="IPR037522">
    <property type="entry name" value="HD_GYP_dom"/>
</dbReference>
<dbReference type="InterPro" id="IPR006674">
    <property type="entry name" value="HD_domain"/>
</dbReference>
<feature type="domain" description="HD" evidence="1">
    <location>
        <begin position="26"/>
        <end position="148"/>
    </location>
</feature>
<evidence type="ECO:0000313" key="4">
    <source>
        <dbReference type="Proteomes" id="UP000663722"/>
    </source>
</evidence>
<dbReference type="Proteomes" id="UP000663722">
    <property type="component" value="Chromosome"/>
</dbReference>
<dbReference type="PROSITE" id="PS51831">
    <property type="entry name" value="HD"/>
    <property type="match status" value="1"/>
</dbReference>
<dbReference type="KEGG" id="dmm:dnm_030100"/>
<dbReference type="CDD" id="cd00077">
    <property type="entry name" value="HDc"/>
    <property type="match status" value="1"/>
</dbReference>
<dbReference type="Gene3D" id="1.10.3210.10">
    <property type="entry name" value="Hypothetical protein af1432"/>
    <property type="match status" value="1"/>
</dbReference>
<dbReference type="PANTHER" id="PTHR43155">
    <property type="entry name" value="CYCLIC DI-GMP PHOSPHODIESTERASE PA4108-RELATED"/>
    <property type="match status" value="1"/>
</dbReference>